<evidence type="ECO:0000313" key="4">
    <source>
        <dbReference type="Proteomes" id="UP000663088"/>
    </source>
</evidence>
<keyword evidence="4" id="KW-1185">Reference proteome</keyword>
<dbReference type="InterPro" id="IPR036265">
    <property type="entry name" value="HIT-like_sf"/>
</dbReference>
<accession>A0ABX7PVA6</accession>
<dbReference type="Gene3D" id="3.30.428.10">
    <property type="entry name" value="HIT-like"/>
    <property type="match status" value="1"/>
</dbReference>
<name>A0ABX7PVA6_9BACT</name>
<dbReference type="PROSITE" id="PS51084">
    <property type="entry name" value="HIT_2"/>
    <property type="match status" value="1"/>
</dbReference>
<dbReference type="Proteomes" id="UP000663088">
    <property type="component" value="Chromosome"/>
</dbReference>
<dbReference type="InterPro" id="IPR001310">
    <property type="entry name" value="Histidine_triad_HIT"/>
</dbReference>
<dbReference type="Pfam" id="PF01230">
    <property type="entry name" value="HIT"/>
    <property type="match status" value="1"/>
</dbReference>
<evidence type="ECO:0000256" key="1">
    <source>
        <dbReference type="PROSITE-ProRule" id="PRU00464"/>
    </source>
</evidence>
<sequence length="118" mass="13007">MATLFSQIISRKVPAEIIYEDEHCVAFRDIHPVARVHVLIVPRKEIPRLGEAGPTDITLLGHLLLVANQVARELSIFNSGYRIIINNGPDAGESIPHLHLHLLGGEPLGWGHGGMRDK</sequence>
<dbReference type="CDD" id="cd01276">
    <property type="entry name" value="PKCI_related"/>
    <property type="match status" value="1"/>
</dbReference>
<dbReference type="InterPro" id="IPR011146">
    <property type="entry name" value="HIT-like"/>
</dbReference>
<dbReference type="PRINTS" id="PR00332">
    <property type="entry name" value="HISTRIAD"/>
</dbReference>
<dbReference type="RefSeq" id="WP_206847316.1">
    <property type="nucleotide sequence ID" value="NZ_CP065956.1"/>
</dbReference>
<protein>
    <submittedName>
        <fullName evidence="3">Histidine triad nucleotide-binding protein</fullName>
    </submittedName>
</protein>
<gene>
    <name evidence="3" type="ORF">EM20IM_00465</name>
</gene>
<organism evidence="3 4">
    <name type="scientific">Candidatus Methylacidiphilum infernorum</name>
    <dbReference type="NCBI Taxonomy" id="511746"/>
    <lineage>
        <taxon>Bacteria</taxon>
        <taxon>Pseudomonadati</taxon>
        <taxon>Verrucomicrobiota</taxon>
        <taxon>Methylacidiphilae</taxon>
        <taxon>Methylacidiphilales</taxon>
        <taxon>Methylacidiphilaceae</taxon>
        <taxon>Methylacidiphilum (ex Ratnadevi et al. 2023)</taxon>
    </lineage>
</organism>
<dbReference type="EMBL" id="CP065956">
    <property type="protein sequence ID" value="QSR86882.1"/>
    <property type="molecule type" value="Genomic_DNA"/>
</dbReference>
<reference evidence="3 4" key="1">
    <citation type="submission" date="2020-12" db="EMBL/GenBank/DDBJ databases">
        <authorList>
            <person name="Awala S.I."/>
            <person name="Gwak J.-H."/>
            <person name="Kim S.-J."/>
            <person name="Rhee S.-K."/>
        </authorList>
    </citation>
    <scope>NUCLEOTIDE SEQUENCE [LARGE SCALE GENOMIC DNA]</scope>
    <source>
        <strain evidence="3 4">IT5</strain>
    </source>
</reference>
<feature type="domain" description="HIT" evidence="2">
    <location>
        <begin position="4"/>
        <end position="115"/>
    </location>
</feature>
<evidence type="ECO:0000313" key="3">
    <source>
        <dbReference type="EMBL" id="QSR86882.1"/>
    </source>
</evidence>
<dbReference type="PANTHER" id="PTHR23089">
    <property type="entry name" value="HISTIDINE TRIAD HIT PROTEIN"/>
    <property type="match status" value="1"/>
</dbReference>
<proteinExistence type="predicted"/>
<feature type="short sequence motif" description="Histidine triad motif" evidence="1">
    <location>
        <begin position="97"/>
        <end position="101"/>
    </location>
</feature>
<dbReference type="SUPFAM" id="SSF54197">
    <property type="entry name" value="HIT-like"/>
    <property type="match status" value="1"/>
</dbReference>
<evidence type="ECO:0000259" key="2">
    <source>
        <dbReference type="PROSITE" id="PS51084"/>
    </source>
</evidence>